<dbReference type="GO" id="GO:0003959">
    <property type="term" value="F:NADPH dehydrogenase activity"/>
    <property type="evidence" value="ECO:0007669"/>
    <property type="project" value="TreeGrafter"/>
</dbReference>
<dbReference type="InterPro" id="IPR001155">
    <property type="entry name" value="OxRdtase_FMN_N"/>
</dbReference>
<dbReference type="GO" id="GO:0009820">
    <property type="term" value="P:alkaloid metabolic process"/>
    <property type="evidence" value="ECO:0007669"/>
    <property type="project" value="UniProtKB-KW"/>
</dbReference>
<keyword evidence="2" id="KW-0017">Alkaloid metabolism</keyword>
<evidence type="ECO:0000313" key="7">
    <source>
        <dbReference type="EMBL" id="KAJ5738873.1"/>
    </source>
</evidence>
<keyword evidence="3" id="KW-0521">NADP</keyword>
<name>A0AAD6N0H8_9EURO</name>
<dbReference type="InterPro" id="IPR045247">
    <property type="entry name" value="Oye-like"/>
</dbReference>
<evidence type="ECO:0000256" key="3">
    <source>
        <dbReference type="ARBA" id="ARBA00022857"/>
    </source>
</evidence>
<evidence type="ECO:0000259" key="6">
    <source>
        <dbReference type="Pfam" id="PF00724"/>
    </source>
</evidence>
<evidence type="ECO:0000256" key="5">
    <source>
        <dbReference type="ARBA" id="ARBA00066635"/>
    </source>
</evidence>
<evidence type="ECO:0000313" key="8">
    <source>
        <dbReference type="Proteomes" id="UP001215712"/>
    </source>
</evidence>
<dbReference type="PANTHER" id="PTHR22893">
    <property type="entry name" value="NADH OXIDOREDUCTASE-RELATED"/>
    <property type="match status" value="1"/>
</dbReference>
<dbReference type="AlphaFoldDB" id="A0AAD6N0H8"/>
<reference evidence="7" key="2">
    <citation type="submission" date="2023-01" db="EMBL/GenBank/DDBJ databases">
        <authorList>
            <person name="Petersen C."/>
        </authorList>
    </citation>
    <scope>NUCLEOTIDE SEQUENCE</scope>
    <source>
        <strain evidence="7">IBT 17514</strain>
    </source>
</reference>
<feature type="domain" description="NADH:flavin oxidoreductase/NADH oxidase N-terminal" evidence="6">
    <location>
        <begin position="14"/>
        <end position="352"/>
    </location>
</feature>
<evidence type="ECO:0000256" key="2">
    <source>
        <dbReference type="ARBA" id="ARBA00022589"/>
    </source>
</evidence>
<organism evidence="7 8">
    <name type="scientific">Penicillium malachiteum</name>
    <dbReference type="NCBI Taxonomy" id="1324776"/>
    <lineage>
        <taxon>Eukaryota</taxon>
        <taxon>Fungi</taxon>
        <taxon>Dikarya</taxon>
        <taxon>Ascomycota</taxon>
        <taxon>Pezizomycotina</taxon>
        <taxon>Eurotiomycetes</taxon>
        <taxon>Eurotiomycetidae</taxon>
        <taxon>Eurotiales</taxon>
        <taxon>Aspergillaceae</taxon>
        <taxon>Penicillium</taxon>
    </lineage>
</organism>
<dbReference type="CDD" id="cd02933">
    <property type="entry name" value="OYE_like_FMN"/>
    <property type="match status" value="1"/>
</dbReference>
<dbReference type="PANTHER" id="PTHR22893:SF91">
    <property type="entry name" value="NADPH DEHYDROGENASE 2-RELATED"/>
    <property type="match status" value="1"/>
</dbReference>
<dbReference type="InterPro" id="IPR013785">
    <property type="entry name" value="Aldolase_TIM"/>
</dbReference>
<proteinExistence type="predicted"/>
<sequence>MGSIAEYPPSESRLFKPLKVGHSTLPHRVVFAPLTRLRNDDNHAPLPLMEKYYADRASTPGTLVISEATSISHGEEGNSNNPGLVSEEQVEGWRKIISAVHTNKSIFFQQIWGMGRASNPDVLATRGFPYRSSSAVPMKGSENVPREMTEAEILETIENFAETAKRAVLAGADGVEIHSAHGYLLDQFLTASVNQRTDKWGGSIENRSRLTLAVVKAVVEAIGAEKVAIRFSPYAGFQGSEKSDYVELYTYLISELKKMNVQFAYLSLVEATGDPGTLIWDQKQIHGGKTLDFILEAWDNLSPVIVAGGYRPDSAAWAVEERYKKWDVMVAFGRHFISNPDLVFKVQNGIPLAPYNRPTFYCRKEWAGYNDYPFSQEFLDKYSQTVHPMTEEESKALGSL</sequence>
<dbReference type="FunFam" id="3.20.20.70:FF:000138">
    <property type="entry name" value="NADPH dehydrogenase 1"/>
    <property type="match status" value="1"/>
</dbReference>
<comment type="catalytic activity">
    <reaction evidence="4">
        <text>dihydrochanoclavine-I aldehyde + NADP(+) = chanoclavine-I aldehyde + NADPH + H(+)</text>
        <dbReference type="Rhea" id="RHEA:35947"/>
        <dbReference type="ChEBI" id="CHEBI:15378"/>
        <dbReference type="ChEBI" id="CHEBI:57783"/>
        <dbReference type="ChEBI" id="CHEBI:58349"/>
        <dbReference type="ChEBI" id="CHEBI:65032"/>
        <dbReference type="ChEBI" id="CHEBI:71487"/>
        <dbReference type="EC" id="1.3.1.100"/>
    </reaction>
</comment>
<dbReference type="EC" id="1.3.1.100" evidence="5"/>
<dbReference type="SUPFAM" id="SSF51395">
    <property type="entry name" value="FMN-linked oxidoreductases"/>
    <property type="match status" value="1"/>
</dbReference>
<dbReference type="Gene3D" id="3.20.20.70">
    <property type="entry name" value="Aldolase class I"/>
    <property type="match status" value="1"/>
</dbReference>
<evidence type="ECO:0000256" key="1">
    <source>
        <dbReference type="ARBA" id="ARBA00005107"/>
    </source>
</evidence>
<dbReference type="Proteomes" id="UP001215712">
    <property type="component" value="Unassembled WGS sequence"/>
</dbReference>
<dbReference type="EMBL" id="JAQJAN010000002">
    <property type="protein sequence ID" value="KAJ5738873.1"/>
    <property type="molecule type" value="Genomic_DNA"/>
</dbReference>
<evidence type="ECO:0000256" key="4">
    <source>
        <dbReference type="ARBA" id="ARBA00051276"/>
    </source>
</evidence>
<gene>
    <name evidence="7" type="ORF">N7493_002028</name>
</gene>
<dbReference type="Pfam" id="PF00724">
    <property type="entry name" value="Oxidored_FMN"/>
    <property type="match status" value="1"/>
</dbReference>
<comment type="pathway">
    <text evidence="1">Alkaloid biosynthesis; ergot alkaloid biosynthesis.</text>
</comment>
<accession>A0AAD6N0H8</accession>
<dbReference type="GO" id="GO:0010181">
    <property type="term" value="F:FMN binding"/>
    <property type="evidence" value="ECO:0007669"/>
    <property type="project" value="InterPro"/>
</dbReference>
<reference evidence="7" key="1">
    <citation type="journal article" date="2023" name="IMA Fungus">
        <title>Comparative genomic study of the Penicillium genus elucidates a diverse pangenome and 15 lateral gene transfer events.</title>
        <authorList>
            <person name="Petersen C."/>
            <person name="Sorensen T."/>
            <person name="Nielsen M.R."/>
            <person name="Sondergaard T.E."/>
            <person name="Sorensen J.L."/>
            <person name="Fitzpatrick D.A."/>
            <person name="Frisvad J.C."/>
            <person name="Nielsen K.L."/>
        </authorList>
    </citation>
    <scope>NUCLEOTIDE SEQUENCE</scope>
    <source>
        <strain evidence="7">IBT 17514</strain>
    </source>
</reference>
<protein>
    <recommendedName>
        <fullName evidence="5">chanoclavine-I aldehyde reductase</fullName>
        <ecNumber evidence="5">1.3.1.100</ecNumber>
    </recommendedName>
</protein>
<keyword evidence="8" id="KW-1185">Reference proteome</keyword>
<comment type="caution">
    <text evidence="7">The sequence shown here is derived from an EMBL/GenBank/DDBJ whole genome shotgun (WGS) entry which is preliminary data.</text>
</comment>